<name>A0ABV0R747_9TELE</name>
<dbReference type="EMBL" id="JAHRIN010035216">
    <property type="protein sequence ID" value="MEQ2203943.1"/>
    <property type="molecule type" value="Genomic_DNA"/>
</dbReference>
<accession>A0ABV0R747</accession>
<comment type="caution">
    <text evidence="1">The sequence shown here is derived from an EMBL/GenBank/DDBJ whole genome shotgun (WGS) entry which is preliminary data.</text>
</comment>
<gene>
    <name evidence="1" type="ORF">XENOCAPTIV_005592</name>
</gene>
<dbReference type="Proteomes" id="UP001434883">
    <property type="component" value="Unassembled WGS sequence"/>
</dbReference>
<keyword evidence="2" id="KW-1185">Reference proteome</keyword>
<organism evidence="1 2">
    <name type="scientific">Xenoophorus captivus</name>
    <dbReference type="NCBI Taxonomy" id="1517983"/>
    <lineage>
        <taxon>Eukaryota</taxon>
        <taxon>Metazoa</taxon>
        <taxon>Chordata</taxon>
        <taxon>Craniata</taxon>
        <taxon>Vertebrata</taxon>
        <taxon>Euteleostomi</taxon>
        <taxon>Actinopterygii</taxon>
        <taxon>Neopterygii</taxon>
        <taxon>Teleostei</taxon>
        <taxon>Neoteleostei</taxon>
        <taxon>Acanthomorphata</taxon>
        <taxon>Ovalentaria</taxon>
        <taxon>Atherinomorphae</taxon>
        <taxon>Cyprinodontiformes</taxon>
        <taxon>Goodeidae</taxon>
        <taxon>Xenoophorus</taxon>
    </lineage>
</organism>
<evidence type="ECO:0000313" key="1">
    <source>
        <dbReference type="EMBL" id="MEQ2203943.1"/>
    </source>
</evidence>
<evidence type="ECO:0000313" key="2">
    <source>
        <dbReference type="Proteomes" id="UP001434883"/>
    </source>
</evidence>
<reference evidence="1 2" key="1">
    <citation type="submission" date="2021-06" db="EMBL/GenBank/DDBJ databases">
        <authorList>
            <person name="Palmer J.M."/>
        </authorList>
    </citation>
    <scope>NUCLEOTIDE SEQUENCE [LARGE SCALE GENOMIC DNA]</scope>
    <source>
        <strain evidence="1 2">XC_2019</strain>
        <tissue evidence="1">Muscle</tissue>
    </source>
</reference>
<sequence>MGLLAWSSWVSMMKTLLSHRAPPSVTRVTAVLAHSSGELLLVPDDYIGRRNLEHVEVLQENPINSNQVAIGYGRGLIVIWDLEQRHAIRHIPATQVTENLDRANSALNQHP</sequence>
<protein>
    <submittedName>
        <fullName evidence="1">Uncharacterized protein</fullName>
    </submittedName>
</protein>
<proteinExistence type="predicted"/>